<evidence type="ECO:0000313" key="1">
    <source>
        <dbReference type="EMBL" id="PDW00527.1"/>
    </source>
</evidence>
<organism evidence="1 2">
    <name type="scientific">Candidatus Viridilinea mediisalina</name>
    <dbReference type="NCBI Taxonomy" id="2024553"/>
    <lineage>
        <taxon>Bacteria</taxon>
        <taxon>Bacillati</taxon>
        <taxon>Chloroflexota</taxon>
        <taxon>Chloroflexia</taxon>
        <taxon>Chloroflexales</taxon>
        <taxon>Chloroflexineae</taxon>
        <taxon>Oscillochloridaceae</taxon>
        <taxon>Candidatus Viridilinea</taxon>
    </lineage>
</organism>
<dbReference type="Proteomes" id="UP000220527">
    <property type="component" value="Unassembled WGS sequence"/>
</dbReference>
<evidence type="ECO:0000313" key="2">
    <source>
        <dbReference type="Proteomes" id="UP000220527"/>
    </source>
</evidence>
<accession>A0A2A6RE70</accession>
<dbReference type="RefSeq" id="WP_097645962.1">
    <property type="nucleotide sequence ID" value="NZ_NQWI01000181.1"/>
</dbReference>
<protein>
    <submittedName>
        <fullName evidence="1">Uncharacterized protein</fullName>
    </submittedName>
</protein>
<name>A0A2A6RE70_9CHLR</name>
<dbReference type="AlphaFoldDB" id="A0A2A6RE70"/>
<gene>
    <name evidence="1" type="ORF">CJ255_20620</name>
</gene>
<keyword evidence="2" id="KW-1185">Reference proteome</keyword>
<comment type="caution">
    <text evidence="1">The sequence shown here is derived from an EMBL/GenBank/DDBJ whole genome shotgun (WGS) entry which is preliminary data.</text>
</comment>
<dbReference type="OrthoDB" id="166349at2"/>
<reference evidence="2" key="1">
    <citation type="submission" date="2017-08" db="EMBL/GenBank/DDBJ databases">
        <authorList>
            <person name="Grouzdev D.S."/>
            <person name="Gaisin V.A."/>
            <person name="Rysina M.S."/>
            <person name="Gorlenko V.M."/>
        </authorList>
    </citation>
    <scope>NUCLEOTIDE SEQUENCE [LARGE SCALE GENOMIC DNA]</scope>
    <source>
        <strain evidence="2">Kir15-3F</strain>
    </source>
</reference>
<sequence length="69" mass="8177">MYAVEFEVKTKDGTIEIPLQYRNKVRGVIRVIILVEEEQPEMNMIAHLMKNPIQAPNFKPMNRSEIYDR</sequence>
<proteinExistence type="predicted"/>
<dbReference type="EMBL" id="NQWI01000181">
    <property type="protein sequence ID" value="PDW00527.1"/>
    <property type="molecule type" value="Genomic_DNA"/>
</dbReference>